<feature type="transmembrane region" description="Helical" evidence="1">
    <location>
        <begin position="41"/>
        <end position="62"/>
    </location>
</feature>
<proteinExistence type="predicted"/>
<geneLocation type="chloroplast" evidence="2"/>
<evidence type="ECO:0000313" key="2">
    <source>
        <dbReference type="EMBL" id="ARW63748.1"/>
    </source>
</evidence>
<evidence type="ECO:0000256" key="1">
    <source>
        <dbReference type="SAM" id="Phobius"/>
    </source>
</evidence>
<keyword evidence="2" id="KW-0934">Plastid</keyword>
<sequence>MKILFYLSSLLVTVLILLVNPSKNNNFTYQSKVFNFRSNHLFIYQVIGLSVSIFFVSIVSLLL</sequence>
<accession>A0A1Z1MCC3</accession>
<name>A0A1Z1MCC3_9FLOR</name>
<keyword evidence="1" id="KW-1133">Transmembrane helix</keyword>
<organism evidence="2">
    <name type="scientific">Chondria sp.</name>
    <name type="common">in: red algae</name>
    <dbReference type="NCBI Taxonomy" id="1982705"/>
    <lineage>
        <taxon>Eukaryota</taxon>
        <taxon>Rhodophyta</taxon>
        <taxon>Florideophyceae</taxon>
        <taxon>Rhodymeniophycidae</taxon>
        <taxon>Ceramiales</taxon>
        <taxon>Rhodomelaceae</taxon>
        <taxon>Chondrieae</taxon>
        <taxon>Chondria</taxon>
    </lineage>
</organism>
<protein>
    <submittedName>
        <fullName evidence="2">Preprotein-translocase subunit g</fullName>
    </submittedName>
</protein>
<dbReference type="AlphaFoldDB" id="A0A1Z1MCC3"/>
<gene>
    <name evidence="2" type="primary">secG</name>
</gene>
<keyword evidence="1" id="KW-0812">Transmembrane</keyword>
<reference evidence="2" key="1">
    <citation type="journal article" date="2017" name="J. Phycol.">
        <title>Analysis of chloroplast genomes and a supermatrix inform reclassification of the Rhodomelaceae (Rhodophyta).</title>
        <authorList>
            <person name="Diaz-Tapia P."/>
            <person name="Maggs C.A."/>
            <person name="West J.A."/>
            <person name="Verbruggen H."/>
        </authorList>
    </citation>
    <scope>NUCLEOTIDE SEQUENCE</scope>
    <source>
        <strain evidence="2">PD620</strain>
    </source>
</reference>
<keyword evidence="2" id="KW-0150">Chloroplast</keyword>
<dbReference type="EMBL" id="MF101429">
    <property type="protein sequence ID" value="ARW63748.1"/>
    <property type="molecule type" value="Genomic_DNA"/>
</dbReference>
<keyword evidence="1" id="KW-0472">Membrane</keyword>